<dbReference type="Gramene" id="PVH62428">
    <property type="protein sequence ID" value="PVH62428"/>
    <property type="gene ID" value="PAHAL_3G290600"/>
</dbReference>
<sequence>MEQASKTKYKGGLPFHSSHPSPLRHKGDKLARVSPRKMPLRAPPLRLPLLVLLLLLLVPALADFPDRYSSPRPGASAGLGNAPAQEYLDPTYPTPRPPPSAPSCVVPVLSYSFANTYGAPPATAAYAPPAGCPAPWSLVVLSFSAAIAGDQYDRVAAVWLDGAELLRTTTAEPTPDGIRWTIRKDVTRHSALLRSPPGGVLSVMLENLVNDQYTGVYNVSVSLEFHGVPAYLADAGSSSSAAGAVDSNPPTPTLPESYFQPADLILPISEATGNSIGFWFRIQNSSDSRSKLVSVPSSTYRAVLEVFVSPHSNDEFWYSNPPDIYIRENNLTTGRGNAAYREVVVSVDRHFAGSFVPFPVIYTGGINPLFWQPVAALGAFNLPTYDVELTPFLGLLVDGKAHEIALSVVDGIAEWLVDANLHLWLDPASSSVSAALDRYRTPRLSITRRYNTRLLDGSFKIRAKRKSRFSGWVKSSFGNFTTEVETELKATSVVEFTHQGRNKTVRLQAEQETEITVRSSETRKEVSKVETKAKFPLWLEMVTEDGENGTYVMKANLTHSLSIETDAEAEGLFEREARLADEQAAAGWMLVRDHDVLNGSAATTQAYRYSDGAGRVERAIDTLDGAVLSDNVTESYSALDVAASTSTAACCRVRRCHSIVAARCSDVAAM</sequence>
<dbReference type="InterPro" id="IPR056948">
    <property type="entry name" value="PNGaseA_N"/>
</dbReference>
<dbReference type="InterPro" id="IPR021102">
    <property type="entry name" value="PNGase_A"/>
</dbReference>
<feature type="region of interest" description="Disordered" evidence="1">
    <location>
        <begin position="72"/>
        <end position="99"/>
    </location>
</feature>
<dbReference type="AlphaFoldDB" id="A0A2T8KJR8"/>
<proteinExistence type="predicted"/>
<feature type="region of interest" description="Disordered" evidence="1">
    <location>
        <begin position="1"/>
        <end position="29"/>
    </location>
</feature>
<feature type="domain" description="Peptide N-acetyl-beta-D-glucosaminyl asparaginase amidase A N-terminal" evidence="2">
    <location>
        <begin position="100"/>
        <end position="440"/>
    </location>
</feature>
<organism evidence="3">
    <name type="scientific">Panicum hallii</name>
    <dbReference type="NCBI Taxonomy" id="206008"/>
    <lineage>
        <taxon>Eukaryota</taxon>
        <taxon>Viridiplantae</taxon>
        <taxon>Streptophyta</taxon>
        <taxon>Embryophyta</taxon>
        <taxon>Tracheophyta</taxon>
        <taxon>Spermatophyta</taxon>
        <taxon>Magnoliopsida</taxon>
        <taxon>Liliopsida</taxon>
        <taxon>Poales</taxon>
        <taxon>Poaceae</taxon>
        <taxon>PACMAD clade</taxon>
        <taxon>Panicoideae</taxon>
        <taxon>Panicodae</taxon>
        <taxon>Paniceae</taxon>
        <taxon>Panicinae</taxon>
        <taxon>Panicum</taxon>
        <taxon>Panicum sect. Panicum</taxon>
    </lineage>
</organism>
<dbReference type="Pfam" id="PF12222">
    <property type="entry name" value="PNGaseA"/>
    <property type="match status" value="1"/>
</dbReference>
<gene>
    <name evidence="3" type="ORF">PAHAL_3G290600</name>
</gene>
<accession>A0A2T8KJR8</accession>
<dbReference type="EMBL" id="CM008048">
    <property type="protein sequence ID" value="PVH62428.1"/>
    <property type="molecule type" value="Genomic_DNA"/>
</dbReference>
<reference evidence="3" key="1">
    <citation type="submission" date="2018-04" db="EMBL/GenBank/DDBJ databases">
        <title>WGS assembly of Panicum hallii.</title>
        <authorList>
            <person name="Lovell J."/>
            <person name="Jenkins J."/>
            <person name="Lowry D."/>
            <person name="Mamidi S."/>
            <person name="Sreedasyam A."/>
            <person name="Weng X."/>
            <person name="Barry K."/>
            <person name="Bonette J."/>
            <person name="Campitelli B."/>
            <person name="Daum C."/>
            <person name="Gordon S."/>
            <person name="Gould B."/>
            <person name="Lipzen A."/>
            <person name="Macqueen A."/>
            <person name="Palacio-Mejia J."/>
            <person name="Plott C."/>
            <person name="Shakirov E."/>
            <person name="Shu S."/>
            <person name="Yoshinaga Y."/>
            <person name="Zane M."/>
            <person name="Rokhsar D."/>
            <person name="Grimwood J."/>
            <person name="Schmutz J."/>
            <person name="Juenger T."/>
        </authorList>
    </citation>
    <scope>NUCLEOTIDE SEQUENCE [LARGE SCALE GENOMIC DNA]</scope>
    <source>
        <strain evidence="3">FIL2</strain>
    </source>
</reference>
<dbReference type="PANTHER" id="PTHR31104">
    <property type="entry name" value="PEPTIDE-N4-(N-ACETYL-BETA-GLUCOSAMINYL)ASPARAGINE AMIDASE A PROTEIN"/>
    <property type="match status" value="1"/>
</dbReference>
<evidence type="ECO:0000313" key="3">
    <source>
        <dbReference type="EMBL" id="PVH62428.1"/>
    </source>
</evidence>
<name>A0A2T8KJR8_9POAL</name>
<evidence type="ECO:0000259" key="2">
    <source>
        <dbReference type="Pfam" id="PF12222"/>
    </source>
</evidence>
<evidence type="ECO:0000256" key="1">
    <source>
        <dbReference type="SAM" id="MobiDB-lite"/>
    </source>
</evidence>
<protein>
    <recommendedName>
        <fullName evidence="2">Peptide N-acetyl-beta-D-glucosaminyl asparaginase amidase A N-terminal domain-containing protein</fullName>
    </recommendedName>
</protein>
<dbReference type="Proteomes" id="UP000243499">
    <property type="component" value="Chromosome 3"/>
</dbReference>